<evidence type="ECO:0000256" key="10">
    <source>
        <dbReference type="SAM" id="Phobius"/>
    </source>
</evidence>
<keyword evidence="4 10" id="KW-0812">Transmembrane</keyword>
<dbReference type="CDD" id="cd18597">
    <property type="entry name" value="ABC_6TM_YOR1_D1_like"/>
    <property type="match status" value="1"/>
</dbReference>
<comment type="subcellular location">
    <subcellularLocation>
        <location evidence="1">Membrane</location>
        <topology evidence="1">Multi-pass membrane protein</topology>
    </subcellularLocation>
</comment>
<dbReference type="Proteomes" id="UP000027222">
    <property type="component" value="Unassembled WGS sequence"/>
</dbReference>
<sequence length="1389" mass="153850">MKGPWSNFLYPAPAPPGFGFGKVLPELNASWISRLTFHWLSPFLNVGFSRPLEKDDLWDLPASRHTGALTDTLEQNYYSRCPPETRPLYMRSRTGKPAPDNSDAKSKASEKEPEYDESLFKALYYTFKGRILGGGLLLVMSDTLRTTTPLLNKVLITWLSETYVYFQLTESQRASAAAEGFFKPKGVGYGIGLGFALFVMQEAASLMSNHFIVSGMTTGLYVRTAVIGNVFRKSLRLSGRSRAEYSVGHITTLISTDATRLDVVYYLGHYIWAAPIQLAIAIGLLIGNLGYSALVGLGVILFTIPLQTILIVILLTQTKKGVKVTDKRVRLTTEILQGIRMIKVYGWEAFYTSRIVQLRSEEIRRIRKTSIATSLLVAMFTFMPEVAAVLSFITFALTHHDLNVALIFSSLQLFNIIRAPLLLLPFALSSLTSAMVSYNRLSNFFNSDELDEPYLIDPTQTAAIKVDGDFEWETVIKLDGTKDDKVTDEKEDLQKELEKMKEARMRKKKEKQSQQQQQEGAGEPGTLPTSTPNEKVPETTEEKPFALKDLHLDVPKGSFVAIVGRVGTGKSSLLQALLGEMRRTKGEVVFGGSVAYAPQAPWIKNATLRDNVLFGQADDDKRFHEVVQACSLEHDLDILPQGERTEIGEKGINLSGGQKARVSLARVAYSSAEIVLLDDPLSAVDAYVGKSILENCLLDGPLAKRTRVLVTHALHVLDRTDYIYVMDHGKIIEQGSYVDLMAHNKVFCRLIEEYGNPETRKNPKVVTDLSLRTGGANTSDKDVDAALMEAEERNTGAVSWIVYKKYLLSAGGLFWAPVILLLLLLGQANSVAATLFLGFWTGGTIRNFRQGDYMAVYAGLGASSAILSFLLTYAFVIAGLFASLNLYKSALAGVMNSRVSFFDTTPMGRIVSRLSKDQKTIDSELPLILMQFLSILAAVVGTVGLVFYTFPYLGIMFLPLGLLYYAASVYYRRSSVEAKRLDSLLRSFLYGAYSETLTGLSTIRAYGRQEQSIRDAQDGLDMENKAFIMTVIMQRWLSIRLEFFANLLVLGIALFGAGFSRSVNPSKISVVLTYTLGATQVFSEMISLFAQSEQNMNAVERVLHYAELPPERGEAEPIDPPTPWPSTGAIVFKNVKLAYREGLPLVLKGIDFKINGGEKIGIVGRTGSGKSTLIQALLRLVELQEGTIEVDNCDISHLAFNTLRTQIAFVPQDSILFLGTLRDNLDPQGLRSDAELISILQRAWLLPKDGPMDPAVEAKFSLDSSVGDEGSNYSAGEKQLLAMCRALVKNSRIIVLDEATSSVDAETDSKVQQTIQDEFASSTLLCIAHRLNTIAHYDRIIVMDDGKVAEFDTVLNLYDRHDSIFHSLCEEARLERADILKLRQQHSAK</sequence>
<feature type="transmembrane region" description="Helical" evidence="10">
    <location>
        <begin position="374"/>
        <end position="397"/>
    </location>
</feature>
<feature type="transmembrane region" description="Helical" evidence="10">
    <location>
        <begin position="860"/>
        <end position="887"/>
    </location>
</feature>
<dbReference type="InterPro" id="IPR017871">
    <property type="entry name" value="ABC_transporter-like_CS"/>
</dbReference>
<feature type="transmembrane region" description="Helical" evidence="10">
    <location>
        <begin position="925"/>
        <end position="946"/>
    </location>
</feature>
<evidence type="ECO:0000256" key="3">
    <source>
        <dbReference type="ARBA" id="ARBA00022448"/>
    </source>
</evidence>
<comment type="similarity">
    <text evidence="2">Belongs to the ABC transporter superfamily. ABCC family. Conjugate transporter (TC 3.A.1.208) subfamily.</text>
</comment>
<name>A0A067TA31_GALM3</name>
<evidence type="ECO:0000256" key="1">
    <source>
        <dbReference type="ARBA" id="ARBA00004141"/>
    </source>
</evidence>
<proteinExistence type="inferred from homology"/>
<dbReference type="Gene3D" id="1.20.1560.10">
    <property type="entry name" value="ABC transporter type 1, transmembrane domain"/>
    <property type="match status" value="2"/>
</dbReference>
<dbReference type="SMART" id="SM00382">
    <property type="entry name" value="AAA"/>
    <property type="match status" value="2"/>
</dbReference>
<dbReference type="SUPFAM" id="SSF52540">
    <property type="entry name" value="P-loop containing nucleoside triphosphate hydrolases"/>
    <property type="match status" value="2"/>
</dbReference>
<feature type="domain" description="ABC transmembrane type-1" evidence="12">
    <location>
        <begin position="818"/>
        <end position="1094"/>
    </location>
</feature>
<evidence type="ECO:0008006" key="15">
    <source>
        <dbReference type="Google" id="ProtNLM"/>
    </source>
</evidence>
<feature type="domain" description="ABC transmembrane type-1" evidence="12">
    <location>
        <begin position="132"/>
        <end position="433"/>
    </location>
</feature>
<feature type="transmembrane region" description="Helical" evidence="10">
    <location>
        <begin position="417"/>
        <end position="438"/>
    </location>
</feature>
<evidence type="ECO:0000313" key="14">
    <source>
        <dbReference type="Proteomes" id="UP000027222"/>
    </source>
</evidence>
<dbReference type="GO" id="GO:0140359">
    <property type="term" value="F:ABC-type transporter activity"/>
    <property type="evidence" value="ECO:0007669"/>
    <property type="project" value="InterPro"/>
</dbReference>
<feature type="transmembrane region" description="Helical" evidence="10">
    <location>
        <begin position="1043"/>
        <end position="1060"/>
    </location>
</feature>
<dbReference type="InterPro" id="IPR003439">
    <property type="entry name" value="ABC_transporter-like_ATP-bd"/>
</dbReference>
<organism evidence="13 14">
    <name type="scientific">Galerina marginata (strain CBS 339.88)</name>
    <dbReference type="NCBI Taxonomy" id="685588"/>
    <lineage>
        <taxon>Eukaryota</taxon>
        <taxon>Fungi</taxon>
        <taxon>Dikarya</taxon>
        <taxon>Basidiomycota</taxon>
        <taxon>Agaricomycotina</taxon>
        <taxon>Agaricomycetes</taxon>
        <taxon>Agaricomycetidae</taxon>
        <taxon>Agaricales</taxon>
        <taxon>Agaricineae</taxon>
        <taxon>Strophariaceae</taxon>
        <taxon>Galerina</taxon>
    </lineage>
</organism>
<keyword evidence="7 10" id="KW-1133">Transmembrane helix</keyword>
<dbReference type="Gene3D" id="3.40.50.300">
    <property type="entry name" value="P-loop containing nucleotide triphosphate hydrolases"/>
    <property type="match status" value="2"/>
</dbReference>
<evidence type="ECO:0000256" key="9">
    <source>
        <dbReference type="SAM" id="MobiDB-lite"/>
    </source>
</evidence>
<dbReference type="FunFam" id="3.40.50.300:FF:000565">
    <property type="entry name" value="ABC bile acid transporter"/>
    <property type="match status" value="1"/>
</dbReference>
<dbReference type="PANTHER" id="PTHR24223:SF456">
    <property type="entry name" value="MULTIDRUG RESISTANCE-ASSOCIATED PROTEIN LETHAL(2)03659"/>
    <property type="match status" value="1"/>
</dbReference>
<feature type="transmembrane region" description="Helical" evidence="10">
    <location>
        <begin position="952"/>
        <end position="971"/>
    </location>
</feature>
<dbReference type="Pfam" id="PF00005">
    <property type="entry name" value="ABC_tran"/>
    <property type="match status" value="2"/>
</dbReference>
<dbReference type="Pfam" id="PF00664">
    <property type="entry name" value="ABC_membrane"/>
    <property type="match status" value="2"/>
</dbReference>
<keyword evidence="14" id="KW-1185">Reference proteome</keyword>
<feature type="transmembrane region" description="Helical" evidence="10">
    <location>
        <begin position="293"/>
        <end position="315"/>
    </location>
</feature>
<feature type="transmembrane region" description="Helical" evidence="10">
    <location>
        <begin position="813"/>
        <end position="840"/>
    </location>
</feature>
<keyword evidence="6" id="KW-0067">ATP-binding</keyword>
<keyword evidence="3" id="KW-0813">Transport</keyword>
<dbReference type="PROSITE" id="PS50893">
    <property type="entry name" value="ABC_TRANSPORTER_2"/>
    <property type="match status" value="2"/>
</dbReference>
<dbReference type="CDD" id="cd03244">
    <property type="entry name" value="ABCC_MRP_domain2"/>
    <property type="match status" value="1"/>
</dbReference>
<dbReference type="CDD" id="cd03250">
    <property type="entry name" value="ABCC_MRP_domain1"/>
    <property type="match status" value="1"/>
</dbReference>
<evidence type="ECO:0000313" key="13">
    <source>
        <dbReference type="EMBL" id="KDR79232.1"/>
    </source>
</evidence>
<evidence type="ECO:0000256" key="7">
    <source>
        <dbReference type="ARBA" id="ARBA00022989"/>
    </source>
</evidence>
<protein>
    <recommendedName>
        <fullName evidence="15">Multidrug resistance-associated ABC transporter</fullName>
    </recommendedName>
</protein>
<dbReference type="InterPro" id="IPR036640">
    <property type="entry name" value="ABC1_TM_sf"/>
</dbReference>
<accession>A0A067TA31</accession>
<evidence type="ECO:0000256" key="5">
    <source>
        <dbReference type="ARBA" id="ARBA00022741"/>
    </source>
</evidence>
<evidence type="ECO:0000256" key="2">
    <source>
        <dbReference type="ARBA" id="ARBA00009726"/>
    </source>
</evidence>
<dbReference type="GO" id="GO:0016020">
    <property type="term" value="C:membrane"/>
    <property type="evidence" value="ECO:0007669"/>
    <property type="project" value="UniProtKB-SubCell"/>
</dbReference>
<dbReference type="PROSITE" id="PS50929">
    <property type="entry name" value="ABC_TM1F"/>
    <property type="match status" value="2"/>
</dbReference>
<dbReference type="CDD" id="cd18606">
    <property type="entry name" value="ABC_6TM_YOR1_D2_like"/>
    <property type="match status" value="1"/>
</dbReference>
<dbReference type="GO" id="GO:0005524">
    <property type="term" value="F:ATP binding"/>
    <property type="evidence" value="ECO:0007669"/>
    <property type="project" value="UniProtKB-KW"/>
</dbReference>
<feature type="domain" description="ABC transporter" evidence="11">
    <location>
        <begin position="531"/>
        <end position="753"/>
    </location>
</feature>
<dbReference type="PANTHER" id="PTHR24223">
    <property type="entry name" value="ATP-BINDING CASSETTE SUB-FAMILY C"/>
    <property type="match status" value="1"/>
</dbReference>
<feature type="region of interest" description="Disordered" evidence="9">
    <location>
        <begin position="76"/>
        <end position="110"/>
    </location>
</feature>
<dbReference type="EMBL" id="KL142373">
    <property type="protein sequence ID" value="KDR79232.1"/>
    <property type="molecule type" value="Genomic_DNA"/>
</dbReference>
<keyword evidence="8 10" id="KW-0472">Membrane</keyword>
<dbReference type="OrthoDB" id="6500128at2759"/>
<dbReference type="HOGENOM" id="CLU_000604_27_1_1"/>
<feature type="region of interest" description="Disordered" evidence="9">
    <location>
        <begin position="501"/>
        <end position="541"/>
    </location>
</feature>
<dbReference type="FunFam" id="3.40.50.300:FF:000997">
    <property type="entry name" value="Multidrug resistance-associated protein 1"/>
    <property type="match status" value="1"/>
</dbReference>
<dbReference type="FunFam" id="1.20.1560.10:FF:000010">
    <property type="entry name" value="Multidrug resistance-associated ABC transporter"/>
    <property type="match status" value="1"/>
</dbReference>
<dbReference type="FunFam" id="1.20.1560.10:FF:000006">
    <property type="entry name" value="ATP-binding cassette, sub-family C (CFTR/MRP), member 9"/>
    <property type="match status" value="1"/>
</dbReference>
<dbReference type="InterPro" id="IPR011527">
    <property type="entry name" value="ABC1_TM_dom"/>
</dbReference>
<evidence type="ECO:0000259" key="11">
    <source>
        <dbReference type="PROSITE" id="PS50893"/>
    </source>
</evidence>
<feature type="transmembrane region" description="Helical" evidence="10">
    <location>
        <begin position="186"/>
        <end position="204"/>
    </location>
</feature>
<reference evidence="14" key="1">
    <citation type="journal article" date="2014" name="Proc. Natl. Acad. Sci. U.S.A.">
        <title>Extensive sampling of basidiomycete genomes demonstrates inadequacy of the white-rot/brown-rot paradigm for wood decay fungi.</title>
        <authorList>
            <person name="Riley R."/>
            <person name="Salamov A.A."/>
            <person name="Brown D.W."/>
            <person name="Nagy L.G."/>
            <person name="Floudas D."/>
            <person name="Held B.W."/>
            <person name="Levasseur A."/>
            <person name="Lombard V."/>
            <person name="Morin E."/>
            <person name="Otillar R."/>
            <person name="Lindquist E.A."/>
            <person name="Sun H."/>
            <person name="LaButti K.M."/>
            <person name="Schmutz J."/>
            <person name="Jabbour D."/>
            <person name="Luo H."/>
            <person name="Baker S.E."/>
            <person name="Pisabarro A.G."/>
            <person name="Walton J.D."/>
            <person name="Blanchette R.A."/>
            <person name="Henrissat B."/>
            <person name="Martin F."/>
            <person name="Cullen D."/>
            <person name="Hibbett D.S."/>
            <person name="Grigoriev I.V."/>
        </authorList>
    </citation>
    <scope>NUCLEOTIDE SEQUENCE [LARGE SCALE GENOMIC DNA]</scope>
    <source>
        <strain evidence="14">CBS 339.88</strain>
    </source>
</reference>
<evidence type="ECO:0000256" key="8">
    <source>
        <dbReference type="ARBA" id="ARBA00023136"/>
    </source>
</evidence>
<evidence type="ECO:0000256" key="6">
    <source>
        <dbReference type="ARBA" id="ARBA00022840"/>
    </source>
</evidence>
<dbReference type="InterPro" id="IPR003593">
    <property type="entry name" value="AAA+_ATPase"/>
</dbReference>
<evidence type="ECO:0000259" key="12">
    <source>
        <dbReference type="PROSITE" id="PS50929"/>
    </source>
</evidence>
<gene>
    <name evidence="13" type="ORF">GALMADRAFT_243140</name>
</gene>
<dbReference type="SUPFAM" id="SSF90123">
    <property type="entry name" value="ABC transporter transmembrane region"/>
    <property type="match status" value="2"/>
</dbReference>
<dbReference type="GO" id="GO:0016887">
    <property type="term" value="F:ATP hydrolysis activity"/>
    <property type="evidence" value="ECO:0007669"/>
    <property type="project" value="InterPro"/>
</dbReference>
<dbReference type="InterPro" id="IPR050173">
    <property type="entry name" value="ABC_transporter_C-like"/>
</dbReference>
<keyword evidence="5" id="KW-0547">Nucleotide-binding</keyword>
<feature type="transmembrane region" description="Helical" evidence="10">
    <location>
        <begin position="263"/>
        <end position="287"/>
    </location>
</feature>
<evidence type="ECO:0000256" key="4">
    <source>
        <dbReference type="ARBA" id="ARBA00022692"/>
    </source>
</evidence>
<dbReference type="STRING" id="685588.A0A067TA31"/>
<dbReference type="PROSITE" id="PS00211">
    <property type="entry name" value="ABC_TRANSPORTER_1"/>
    <property type="match status" value="2"/>
</dbReference>
<dbReference type="InterPro" id="IPR027417">
    <property type="entry name" value="P-loop_NTPase"/>
</dbReference>
<feature type="domain" description="ABC transporter" evidence="11">
    <location>
        <begin position="1130"/>
        <end position="1370"/>
    </location>
</feature>